<accession>A0ABR3Z264</accession>
<feature type="compositionally biased region" description="Low complexity" evidence="1">
    <location>
        <begin position="521"/>
        <end position="537"/>
    </location>
</feature>
<feature type="region of interest" description="Disordered" evidence="1">
    <location>
        <begin position="385"/>
        <end position="497"/>
    </location>
</feature>
<feature type="region of interest" description="Disordered" evidence="1">
    <location>
        <begin position="521"/>
        <end position="675"/>
    </location>
</feature>
<evidence type="ECO:0000256" key="1">
    <source>
        <dbReference type="SAM" id="MobiDB-lite"/>
    </source>
</evidence>
<feature type="compositionally biased region" description="Polar residues" evidence="1">
    <location>
        <begin position="422"/>
        <end position="434"/>
    </location>
</feature>
<dbReference type="EMBL" id="JAWCUI010000031">
    <property type="protein sequence ID" value="KAL1894691.1"/>
    <property type="molecule type" value="Genomic_DNA"/>
</dbReference>
<comment type="caution">
    <text evidence="2">The sequence shown here is derived from an EMBL/GenBank/DDBJ whole genome shotgun (WGS) entry which is preliminary data.</text>
</comment>
<sequence>MDHDRERDRLVAALRHKLSELDARVVAYRRERADEFRRYAVDLLTPAADEAVVAAVAEAIEGKPDPKINLASKTDGKVAQTYPALFAGFLDNAGDDTGNHNRSILAPPPHARTLPRRTASPPPVLYHTSGVPKEGPRRPPTNNNAPEASPSLHARDDDFRGVFTPPFLPLLDSWSYDRRTSDTNTSSNKNDTSASDAATAAATVALDAATAKADAAEAAATKAAAENEAAETKAAETAAAEAEAAAAAAATPPPPPEPKLKSALRRTSSYSSSRSSTRSNTPTFNSPAANTSRPANTHHVRFSFNGEEVLPTASPPREHEQDLSWLMHDDRSNHSGGHSNIYDYSRHYHNATAGSGAFSSSGLDSSSSAHGNNLALGATALSAGPLSHSSLPGNEAEVGTAGPSSNSTSAAASTSTESAAGDQTTPLSQPSKNQPRNESHSTGDTFSSSSNPTSSTSNSHQTPPRPPQPRRRHSQILDDDEDEFVPLSRKVSSSDRLRALSKMPLEDPSMWTVVNPQADAAAAAAGNNTNDSAGSSAPTSNTDLAAATAVNRDNLVYQPSPAETSSSYRAQAPSPPTVEQREYADGNSYNSDASSDDDGFIAMRPSRGKSPISTAPAASTTPTTSTTPATTSATTTNGTASDGNSSRPKQSTSSDKVQVTYANTNGSSGRKKAAAAEDDDFFGFEADDMDGEDVGYPLSRVTDVNTHFDDDDDDVDIQDEDVDDEEANGDDGLVDDKDLVKKEKAALGIGTDGLDSMDLVINRHKPIVNNREGESALSSSLRRDGQLDGAGDEQPSSPGPASISVGSYRGKPIDLFNVVKDPRILQQAAQMGTLNSFVGSIHDHETYAPANMAEFSSLSGREQLNLLSGTPRSLTERMVMEDTRAFFSPSKR</sequence>
<evidence type="ECO:0000313" key="2">
    <source>
        <dbReference type="EMBL" id="KAL1894691.1"/>
    </source>
</evidence>
<feature type="region of interest" description="Disordered" evidence="1">
    <location>
        <begin position="98"/>
        <end position="160"/>
    </location>
</feature>
<keyword evidence="3" id="KW-1185">Reference proteome</keyword>
<dbReference type="Proteomes" id="UP001583186">
    <property type="component" value="Unassembled WGS sequence"/>
</dbReference>
<feature type="compositionally biased region" description="Low complexity" evidence="1">
    <location>
        <begin position="265"/>
        <end position="287"/>
    </location>
</feature>
<name>A0ABR3Z264_9PEZI</name>
<reference evidence="2 3" key="1">
    <citation type="journal article" date="2024" name="IMA Fungus">
        <title>IMA Genome - F19 : A genome assembly and annotation guide to empower mycologists, including annotated draft genome sequences of Ceratocystis pirilliformis, Diaporthe australafricana, Fusarium ophioides, Paecilomyces lecythidis, and Sporothrix stenoceras.</title>
        <authorList>
            <person name="Aylward J."/>
            <person name="Wilson A.M."/>
            <person name="Visagie C.M."/>
            <person name="Spraker J."/>
            <person name="Barnes I."/>
            <person name="Buitendag C."/>
            <person name="Ceriani C."/>
            <person name="Del Mar Angel L."/>
            <person name="du Plessis D."/>
            <person name="Fuchs T."/>
            <person name="Gasser K."/>
            <person name="Kramer D."/>
            <person name="Li W."/>
            <person name="Munsamy K."/>
            <person name="Piso A."/>
            <person name="Price J.L."/>
            <person name="Sonnekus B."/>
            <person name="Thomas C."/>
            <person name="van der Nest A."/>
            <person name="van Dijk A."/>
            <person name="van Heerden A."/>
            <person name="van Vuuren N."/>
            <person name="Yilmaz N."/>
            <person name="Duong T.A."/>
            <person name="van der Merwe N.A."/>
            <person name="Wingfield M.J."/>
            <person name="Wingfield B.D."/>
        </authorList>
    </citation>
    <scope>NUCLEOTIDE SEQUENCE [LARGE SCALE GENOMIC DNA]</scope>
    <source>
        <strain evidence="2 3">CMW 5346</strain>
    </source>
</reference>
<protein>
    <submittedName>
        <fullName evidence="2">Negative regulator of the PHO system</fullName>
    </submittedName>
</protein>
<proteinExistence type="predicted"/>
<feature type="compositionally biased region" description="Acidic residues" evidence="1">
    <location>
        <begin position="709"/>
        <end position="732"/>
    </location>
</feature>
<feature type="compositionally biased region" description="Low complexity" evidence="1">
    <location>
        <begin position="442"/>
        <end position="459"/>
    </location>
</feature>
<feature type="compositionally biased region" description="Low complexity" evidence="1">
    <location>
        <begin position="399"/>
        <end position="421"/>
    </location>
</feature>
<organism evidence="2 3">
    <name type="scientific">Sporothrix stenoceras</name>
    <dbReference type="NCBI Taxonomy" id="5173"/>
    <lineage>
        <taxon>Eukaryota</taxon>
        <taxon>Fungi</taxon>
        <taxon>Dikarya</taxon>
        <taxon>Ascomycota</taxon>
        <taxon>Pezizomycotina</taxon>
        <taxon>Sordariomycetes</taxon>
        <taxon>Sordariomycetidae</taxon>
        <taxon>Ophiostomatales</taxon>
        <taxon>Ophiostomataceae</taxon>
        <taxon>Sporothrix</taxon>
    </lineage>
</organism>
<feature type="compositionally biased region" description="Low complexity" evidence="1">
    <location>
        <begin position="610"/>
        <end position="641"/>
    </location>
</feature>
<evidence type="ECO:0000313" key="3">
    <source>
        <dbReference type="Proteomes" id="UP001583186"/>
    </source>
</evidence>
<feature type="region of interest" description="Disordered" evidence="1">
    <location>
        <begin position="770"/>
        <end position="806"/>
    </location>
</feature>
<feature type="region of interest" description="Disordered" evidence="1">
    <location>
        <begin position="702"/>
        <end position="732"/>
    </location>
</feature>
<feature type="compositionally biased region" description="Polar residues" evidence="1">
    <location>
        <begin position="642"/>
        <end position="668"/>
    </location>
</feature>
<gene>
    <name evidence="2" type="primary">PHO85_2</name>
    <name evidence="2" type="ORF">Sste5346_005664</name>
</gene>
<feature type="compositionally biased region" description="Low complexity" evidence="1">
    <location>
        <begin position="235"/>
        <end position="250"/>
    </location>
</feature>
<feature type="region of interest" description="Disordered" evidence="1">
    <location>
        <begin position="227"/>
        <end position="296"/>
    </location>
</feature>